<protein>
    <submittedName>
        <fullName evidence="1">Uncharacterized protein</fullName>
    </submittedName>
</protein>
<reference evidence="1" key="1">
    <citation type="submission" date="2019-12" db="EMBL/GenBank/DDBJ databases">
        <title>Genome sequencing and annotation of Brassica cretica.</title>
        <authorList>
            <person name="Studholme D.J."/>
            <person name="Sarris P."/>
        </authorList>
    </citation>
    <scope>NUCLEOTIDE SEQUENCE</scope>
    <source>
        <strain evidence="1">PFS-109/04</strain>
        <tissue evidence="1">Leaf</tissue>
    </source>
</reference>
<evidence type="ECO:0000313" key="1">
    <source>
        <dbReference type="EMBL" id="KAF3588600.1"/>
    </source>
</evidence>
<dbReference type="EMBL" id="QGKX02000088">
    <property type="protein sequence ID" value="KAF3588600.1"/>
    <property type="molecule type" value="Genomic_DNA"/>
</dbReference>
<dbReference type="Proteomes" id="UP000712600">
    <property type="component" value="Unassembled WGS sequence"/>
</dbReference>
<evidence type="ECO:0000313" key="2">
    <source>
        <dbReference type="Proteomes" id="UP000712600"/>
    </source>
</evidence>
<organism evidence="1 2">
    <name type="scientific">Brassica cretica</name>
    <name type="common">Mustard</name>
    <dbReference type="NCBI Taxonomy" id="69181"/>
    <lineage>
        <taxon>Eukaryota</taxon>
        <taxon>Viridiplantae</taxon>
        <taxon>Streptophyta</taxon>
        <taxon>Embryophyta</taxon>
        <taxon>Tracheophyta</taxon>
        <taxon>Spermatophyta</taxon>
        <taxon>Magnoliopsida</taxon>
        <taxon>eudicotyledons</taxon>
        <taxon>Gunneridae</taxon>
        <taxon>Pentapetalae</taxon>
        <taxon>rosids</taxon>
        <taxon>malvids</taxon>
        <taxon>Brassicales</taxon>
        <taxon>Brassicaceae</taxon>
        <taxon>Brassiceae</taxon>
        <taxon>Brassica</taxon>
    </lineage>
</organism>
<sequence length="201" mass="23166">MVAPGGVRLLIPLFRLNSSCGLLRTVALESSFISKAGSNPCCWRCGVGSWRVTSLRCRRQSSMATSRRLNRATGFIHRHQRLIFLRFSKRTTDEELGRSLWSEEFSPPWWLSRLCVGVLAGSSSSRLSGPVFLHLRPWCEVSFDLFVSGRFQLCRRLYSGIWSDFQRFMLYIPLFYNAFVFSGRDDYKFETHRELATSKTA</sequence>
<proteinExistence type="predicted"/>
<name>A0A8S9S5W7_BRACR</name>
<dbReference type="AlphaFoldDB" id="A0A8S9S5W7"/>
<accession>A0A8S9S5W7</accession>
<gene>
    <name evidence="1" type="ORF">F2Q69_00031042</name>
</gene>
<comment type="caution">
    <text evidence="1">The sequence shown here is derived from an EMBL/GenBank/DDBJ whole genome shotgun (WGS) entry which is preliminary data.</text>
</comment>